<protein>
    <submittedName>
        <fullName evidence="8">Methyl-accepting chemotaxis protein</fullName>
    </submittedName>
</protein>
<evidence type="ECO:0000256" key="4">
    <source>
        <dbReference type="SAM" id="Coils"/>
    </source>
</evidence>
<evidence type="ECO:0000259" key="6">
    <source>
        <dbReference type="PROSITE" id="PS50111"/>
    </source>
</evidence>
<evidence type="ECO:0000313" key="9">
    <source>
        <dbReference type="Proteomes" id="UP001200741"/>
    </source>
</evidence>
<comment type="similarity">
    <text evidence="2">Belongs to the methyl-accepting chemotaxis (MCP) protein family.</text>
</comment>
<feature type="domain" description="HAMP" evidence="7">
    <location>
        <begin position="214"/>
        <end position="266"/>
    </location>
</feature>
<dbReference type="Pfam" id="PF12729">
    <property type="entry name" value="4HB_MCP_1"/>
    <property type="match status" value="1"/>
</dbReference>
<dbReference type="CDD" id="cd06225">
    <property type="entry name" value="HAMP"/>
    <property type="match status" value="1"/>
</dbReference>
<keyword evidence="5" id="KW-1133">Transmembrane helix</keyword>
<dbReference type="SUPFAM" id="SSF58104">
    <property type="entry name" value="Methyl-accepting chemotaxis protein (MCP) signaling domain"/>
    <property type="match status" value="1"/>
</dbReference>
<keyword evidence="3" id="KW-0807">Transducer</keyword>
<feature type="coiled-coil region" evidence="4">
    <location>
        <begin position="478"/>
        <end position="509"/>
    </location>
</feature>
<reference evidence="8 9" key="1">
    <citation type="submission" date="2021-12" db="EMBL/GenBank/DDBJ databases">
        <title>Genome seq of P8.</title>
        <authorList>
            <person name="Seo T."/>
        </authorList>
    </citation>
    <scope>NUCLEOTIDE SEQUENCE [LARGE SCALE GENOMIC DNA]</scope>
    <source>
        <strain evidence="8 9">P8</strain>
    </source>
</reference>
<gene>
    <name evidence="8" type="ORF">LXT13_19785</name>
</gene>
<feature type="domain" description="Methyl-accepting transducer" evidence="6">
    <location>
        <begin position="271"/>
        <end position="500"/>
    </location>
</feature>
<dbReference type="Gene3D" id="1.10.287.950">
    <property type="entry name" value="Methyl-accepting chemotaxis protein"/>
    <property type="match status" value="1"/>
</dbReference>
<proteinExistence type="inferred from homology"/>
<evidence type="ECO:0000259" key="7">
    <source>
        <dbReference type="PROSITE" id="PS50885"/>
    </source>
</evidence>
<organism evidence="8 9">
    <name type="scientific">Pelomonas cellulosilytica</name>
    <dbReference type="NCBI Taxonomy" id="2906762"/>
    <lineage>
        <taxon>Bacteria</taxon>
        <taxon>Pseudomonadati</taxon>
        <taxon>Pseudomonadota</taxon>
        <taxon>Betaproteobacteria</taxon>
        <taxon>Burkholderiales</taxon>
        <taxon>Sphaerotilaceae</taxon>
        <taxon>Roseateles</taxon>
    </lineage>
</organism>
<feature type="transmembrane region" description="Helical" evidence="5">
    <location>
        <begin position="192"/>
        <end position="212"/>
    </location>
</feature>
<dbReference type="InterPro" id="IPR047347">
    <property type="entry name" value="YvaQ-like_sensor"/>
</dbReference>
<sequence length="517" mass="54680">MLDALGIRTSIGKRLGWAQALVLLVALVGSGLGYLGLQRVAEETRVMYEESLVSERLASDWYRVVFNGTTRTTAIAASQDPSLAGFFAKDAAEASKQSSEFQGRLDKALKTPQEREVFDKVGDLRKRFISLRDQISDAKKAGDAARTQQLFEGFLPASREYLDGIRAVADLQRERLDAGIALVVATNQKARVALVVFGSVTLLAGVLIAVGLTRSITRPLRNAVQVADAIAHFDLSRRIEPSSRDETGQLLAAMSTMQAALVRLIGEVRGSSDSISTASSEIAVGNMDLSGRTEQTASNLQQAAASLTELTGTVRQTADSATTANQLAVSAVGTAQQGGTLMQRVVNTMGEISDSSRRIHDIIGVIDGIAFQTNILALNAAVEAARAGEQGRGFAVVAGEVRSLAQRSASAAREIKTLIASSVERVDSGAALVTEAGSTMGQIVQSVQRVSDIIAEISASAQEQSQGIGEVNSAVGHLDQMTQQNAALVEEAASAAESLKEQTQRLVQAVAVFRLAR</sequence>
<evidence type="ECO:0000256" key="1">
    <source>
        <dbReference type="ARBA" id="ARBA00022481"/>
    </source>
</evidence>
<evidence type="ECO:0000313" key="8">
    <source>
        <dbReference type="EMBL" id="MCE4556644.1"/>
    </source>
</evidence>
<keyword evidence="9" id="KW-1185">Reference proteome</keyword>
<dbReference type="CDD" id="cd19411">
    <property type="entry name" value="MCP2201-like_sensor"/>
    <property type="match status" value="1"/>
</dbReference>
<dbReference type="InterPro" id="IPR024478">
    <property type="entry name" value="HlyB_4HB_MCP"/>
</dbReference>
<keyword evidence="1" id="KW-0488">Methylation</keyword>
<accession>A0ABS8XVE0</accession>
<comment type="caution">
    <text evidence="8">The sequence shown here is derived from an EMBL/GenBank/DDBJ whole genome shotgun (WGS) entry which is preliminary data.</text>
</comment>
<dbReference type="PANTHER" id="PTHR43531">
    <property type="entry name" value="PROTEIN ICFG"/>
    <property type="match status" value="1"/>
</dbReference>
<dbReference type="Pfam" id="PF00015">
    <property type="entry name" value="MCPsignal"/>
    <property type="match status" value="1"/>
</dbReference>
<dbReference type="InterPro" id="IPR003660">
    <property type="entry name" value="HAMP_dom"/>
</dbReference>
<dbReference type="PROSITE" id="PS50885">
    <property type="entry name" value="HAMP"/>
    <property type="match status" value="1"/>
</dbReference>
<dbReference type="Proteomes" id="UP001200741">
    <property type="component" value="Unassembled WGS sequence"/>
</dbReference>
<dbReference type="InterPro" id="IPR004089">
    <property type="entry name" value="MCPsignal_dom"/>
</dbReference>
<evidence type="ECO:0000256" key="3">
    <source>
        <dbReference type="PROSITE-ProRule" id="PRU00284"/>
    </source>
</evidence>
<dbReference type="SMART" id="SM00283">
    <property type="entry name" value="MA"/>
    <property type="match status" value="1"/>
</dbReference>
<dbReference type="InterPro" id="IPR051310">
    <property type="entry name" value="MCP_chemotaxis"/>
</dbReference>
<evidence type="ECO:0000256" key="5">
    <source>
        <dbReference type="SAM" id="Phobius"/>
    </source>
</evidence>
<dbReference type="Pfam" id="PF00672">
    <property type="entry name" value="HAMP"/>
    <property type="match status" value="1"/>
</dbReference>
<dbReference type="RefSeq" id="WP_233373691.1">
    <property type="nucleotide sequence ID" value="NZ_JAJTWU010000008.1"/>
</dbReference>
<keyword evidence="5" id="KW-0472">Membrane</keyword>
<keyword evidence="5" id="KW-0812">Transmembrane</keyword>
<dbReference type="EMBL" id="JAJTWU010000008">
    <property type="protein sequence ID" value="MCE4556644.1"/>
    <property type="molecule type" value="Genomic_DNA"/>
</dbReference>
<dbReference type="PANTHER" id="PTHR43531:SF14">
    <property type="entry name" value="METHYL-ACCEPTING CHEMOTAXIS PROTEIN I-RELATED"/>
    <property type="match status" value="1"/>
</dbReference>
<name>A0ABS8XVE0_9BURK</name>
<dbReference type="SMART" id="SM00304">
    <property type="entry name" value="HAMP"/>
    <property type="match status" value="1"/>
</dbReference>
<dbReference type="PROSITE" id="PS50111">
    <property type="entry name" value="CHEMOTAXIS_TRANSDUC_2"/>
    <property type="match status" value="1"/>
</dbReference>
<dbReference type="CDD" id="cd11386">
    <property type="entry name" value="MCP_signal"/>
    <property type="match status" value="1"/>
</dbReference>
<evidence type="ECO:0000256" key="2">
    <source>
        <dbReference type="ARBA" id="ARBA00029447"/>
    </source>
</evidence>
<keyword evidence="4" id="KW-0175">Coiled coil</keyword>
<feature type="transmembrane region" description="Helical" evidence="5">
    <location>
        <begin position="15"/>
        <end position="37"/>
    </location>
</feature>